<keyword evidence="2" id="KW-1185">Reference proteome</keyword>
<sequence>MDDEVNLKRQINEMPDFVREELEKHSLMDRYLSRPPYQRNDYLGWIIRAARQETKDKRLAQMIYELEKGDVYMGMEWKKGRNG</sequence>
<dbReference type="EMBL" id="JAGGKC010000020">
    <property type="protein sequence ID" value="MBP1919822.1"/>
    <property type="molecule type" value="Genomic_DNA"/>
</dbReference>
<dbReference type="RefSeq" id="WP_209460014.1">
    <property type="nucleotide sequence ID" value="NZ_JAGGKC010000020.1"/>
</dbReference>
<protein>
    <recommendedName>
        <fullName evidence="3">YdeI/OmpD-associated family protein</fullName>
    </recommendedName>
</protein>
<organism evidence="1 2">
    <name type="scientific">Youngiibacter multivorans</name>
    <dbReference type="NCBI Taxonomy" id="937251"/>
    <lineage>
        <taxon>Bacteria</taxon>
        <taxon>Bacillati</taxon>
        <taxon>Bacillota</taxon>
        <taxon>Clostridia</taxon>
        <taxon>Eubacteriales</taxon>
        <taxon>Clostridiaceae</taxon>
        <taxon>Youngiibacter</taxon>
    </lineage>
</organism>
<gene>
    <name evidence="1" type="ORF">J2Z34_002318</name>
</gene>
<proteinExistence type="predicted"/>
<name>A0ABS4G5I5_9CLOT</name>
<evidence type="ECO:0000313" key="1">
    <source>
        <dbReference type="EMBL" id="MBP1919822.1"/>
    </source>
</evidence>
<dbReference type="Proteomes" id="UP001519271">
    <property type="component" value="Unassembled WGS sequence"/>
</dbReference>
<dbReference type="Pfam" id="PF13376">
    <property type="entry name" value="OmdA"/>
    <property type="match status" value="1"/>
</dbReference>
<evidence type="ECO:0000313" key="2">
    <source>
        <dbReference type="Proteomes" id="UP001519271"/>
    </source>
</evidence>
<reference evidence="1 2" key="1">
    <citation type="submission" date="2021-03" db="EMBL/GenBank/DDBJ databases">
        <title>Genomic Encyclopedia of Type Strains, Phase IV (KMG-IV): sequencing the most valuable type-strain genomes for metagenomic binning, comparative biology and taxonomic classification.</title>
        <authorList>
            <person name="Goeker M."/>
        </authorList>
    </citation>
    <scope>NUCLEOTIDE SEQUENCE [LARGE SCALE GENOMIC DNA]</scope>
    <source>
        <strain evidence="1 2">DSM 6139</strain>
    </source>
</reference>
<comment type="caution">
    <text evidence="1">The sequence shown here is derived from an EMBL/GenBank/DDBJ whole genome shotgun (WGS) entry which is preliminary data.</text>
</comment>
<evidence type="ECO:0008006" key="3">
    <source>
        <dbReference type="Google" id="ProtNLM"/>
    </source>
</evidence>
<accession>A0ABS4G5I5</accession>